<name>A0A9D1M9B6_9BACT</name>
<reference evidence="3" key="1">
    <citation type="submission" date="2020-10" db="EMBL/GenBank/DDBJ databases">
        <authorList>
            <person name="Gilroy R."/>
        </authorList>
    </citation>
    <scope>NUCLEOTIDE SEQUENCE</scope>
    <source>
        <strain evidence="3">CHK158-818</strain>
    </source>
</reference>
<feature type="domain" description="Pyrroline-5-carboxylate reductase catalytic N-terminal" evidence="1">
    <location>
        <begin position="8"/>
        <end position="84"/>
    </location>
</feature>
<dbReference type="InterPro" id="IPR008927">
    <property type="entry name" value="6-PGluconate_DH-like_C_sf"/>
</dbReference>
<gene>
    <name evidence="3" type="ORF">IAB03_08910</name>
</gene>
<sequence>MKRPNSTKIVFIGAGNLATCLSLALKKKGYCICQVFSRTENSARILAEKLGCAWTTQIQEIQPDADLYIFSVKDSALQQLVETIPSNNGIWVHTAGSMPINVFPATNTRCGVFYPLQTFSKERSVDFTEIPIFLEAREEDVYAFLEGIAKELSHNVIEATSLQRQYLHIAAVFACNFTNHLYAVAENILLRNGLDFKNLIPLILETAQKTKSYHPIDAQTGPAVRYDENVIDKHLSLLADTPALQTLYKELSQHIHQYAITAKQSSENEPNQL</sequence>
<dbReference type="Pfam" id="PF10728">
    <property type="entry name" value="DUF2520"/>
    <property type="match status" value="1"/>
</dbReference>
<feature type="domain" description="DUF2520" evidence="2">
    <location>
        <begin position="130"/>
        <end position="255"/>
    </location>
</feature>
<protein>
    <submittedName>
        <fullName evidence="3">DUF2520 domain-containing protein</fullName>
    </submittedName>
</protein>
<dbReference type="PANTHER" id="PTHR40459:SF1">
    <property type="entry name" value="CONSERVED HYPOTHETICAL ALANINE AND LEUCINE RICH PROTEIN"/>
    <property type="match status" value="1"/>
</dbReference>
<reference evidence="3" key="2">
    <citation type="journal article" date="2021" name="PeerJ">
        <title>Extensive microbial diversity within the chicken gut microbiome revealed by metagenomics and culture.</title>
        <authorList>
            <person name="Gilroy R."/>
            <person name="Ravi A."/>
            <person name="Getino M."/>
            <person name="Pursley I."/>
            <person name="Horton D.L."/>
            <person name="Alikhan N.F."/>
            <person name="Baker D."/>
            <person name="Gharbi K."/>
            <person name="Hall N."/>
            <person name="Watson M."/>
            <person name="Adriaenssens E.M."/>
            <person name="Foster-Nyarko E."/>
            <person name="Jarju S."/>
            <person name="Secka A."/>
            <person name="Antonio M."/>
            <person name="Oren A."/>
            <person name="Chaudhuri R.R."/>
            <person name="La Ragione R."/>
            <person name="Hildebrand F."/>
            <person name="Pallen M.J."/>
        </authorList>
    </citation>
    <scope>NUCLEOTIDE SEQUENCE</scope>
    <source>
        <strain evidence="3">CHK158-818</strain>
    </source>
</reference>
<evidence type="ECO:0000259" key="1">
    <source>
        <dbReference type="Pfam" id="PF03807"/>
    </source>
</evidence>
<evidence type="ECO:0000259" key="2">
    <source>
        <dbReference type="Pfam" id="PF10728"/>
    </source>
</evidence>
<evidence type="ECO:0000313" key="3">
    <source>
        <dbReference type="EMBL" id="HIU55908.1"/>
    </source>
</evidence>
<proteinExistence type="predicted"/>
<dbReference type="InterPro" id="IPR036291">
    <property type="entry name" value="NAD(P)-bd_dom_sf"/>
</dbReference>
<dbReference type="Gene3D" id="3.40.50.720">
    <property type="entry name" value="NAD(P)-binding Rossmann-like Domain"/>
    <property type="match status" value="1"/>
</dbReference>
<dbReference type="Proteomes" id="UP000824112">
    <property type="component" value="Unassembled WGS sequence"/>
</dbReference>
<comment type="caution">
    <text evidence="3">The sequence shown here is derived from an EMBL/GenBank/DDBJ whole genome shotgun (WGS) entry which is preliminary data.</text>
</comment>
<accession>A0A9D1M9B6</accession>
<organism evidence="3 4">
    <name type="scientific">Candidatus Gallibacteroides avistercoris</name>
    <dbReference type="NCBI Taxonomy" id="2840833"/>
    <lineage>
        <taxon>Bacteria</taxon>
        <taxon>Pseudomonadati</taxon>
        <taxon>Bacteroidota</taxon>
        <taxon>Bacteroidia</taxon>
        <taxon>Bacteroidales</taxon>
        <taxon>Bacteroidaceae</taxon>
        <taxon>Bacteroidaceae incertae sedis</taxon>
        <taxon>Candidatus Gallibacteroides</taxon>
    </lineage>
</organism>
<evidence type="ECO:0000313" key="4">
    <source>
        <dbReference type="Proteomes" id="UP000824112"/>
    </source>
</evidence>
<dbReference type="PANTHER" id="PTHR40459">
    <property type="entry name" value="CONSERVED HYPOTHETICAL ALANINE AND LEUCINE RICH PROTEIN"/>
    <property type="match status" value="1"/>
</dbReference>
<dbReference type="Gene3D" id="1.10.1040.20">
    <property type="entry name" value="ProC-like, C-terminal domain"/>
    <property type="match status" value="1"/>
</dbReference>
<dbReference type="InterPro" id="IPR028939">
    <property type="entry name" value="P5C_Rdtase_cat_N"/>
</dbReference>
<dbReference type="AlphaFoldDB" id="A0A9D1M9B6"/>
<dbReference type="Pfam" id="PF03807">
    <property type="entry name" value="F420_oxidored"/>
    <property type="match status" value="1"/>
</dbReference>
<dbReference type="SUPFAM" id="SSF48179">
    <property type="entry name" value="6-phosphogluconate dehydrogenase C-terminal domain-like"/>
    <property type="match status" value="1"/>
</dbReference>
<dbReference type="EMBL" id="DVNA01000203">
    <property type="protein sequence ID" value="HIU55908.1"/>
    <property type="molecule type" value="Genomic_DNA"/>
</dbReference>
<dbReference type="InterPro" id="IPR037108">
    <property type="entry name" value="TM1727-like_C_sf"/>
</dbReference>
<dbReference type="SUPFAM" id="SSF51735">
    <property type="entry name" value="NAD(P)-binding Rossmann-fold domains"/>
    <property type="match status" value="1"/>
</dbReference>
<dbReference type="InterPro" id="IPR018931">
    <property type="entry name" value="DUF2520"/>
</dbReference>